<evidence type="ECO:0000313" key="2">
    <source>
        <dbReference type="EMBL" id="QAT89046.1"/>
    </source>
</evidence>
<dbReference type="InterPro" id="IPR009078">
    <property type="entry name" value="Ferritin-like_SF"/>
</dbReference>
<organism evidence="2 3">
    <name type="scientific">Corallococcus coralloides</name>
    <name type="common">Myxococcus coralloides</name>
    <dbReference type="NCBI Taxonomy" id="184914"/>
    <lineage>
        <taxon>Bacteria</taxon>
        <taxon>Pseudomonadati</taxon>
        <taxon>Myxococcota</taxon>
        <taxon>Myxococcia</taxon>
        <taxon>Myxococcales</taxon>
        <taxon>Cystobacterineae</taxon>
        <taxon>Myxococcaceae</taxon>
        <taxon>Corallococcus</taxon>
    </lineage>
</organism>
<sequence>MRDRIQTVLRQLAQAPELEVRWLHTLSLLEFIGARKISRTVADRHPSLEVLGHLADETRHAFTFKRLACEVAGREDVTEFLSVGAASEWFQSLDRQLAEWVTGITGTTDVYLHYLLTTAVVERRAMVLYPLYKAATRHAVVREELGRVVVEEQSHRRAIEDACQQRLEKAGVTLEPALALEERLFETFLTQLEKDVAQACVHSSPSLTRLEWNAMGEEESIVLPKEDFDRVAEALEAPPKPTNALSELSRRRHQGRS</sequence>
<dbReference type="EMBL" id="CP034669">
    <property type="protein sequence ID" value="QAT89046.1"/>
    <property type="molecule type" value="Genomic_DNA"/>
</dbReference>
<protein>
    <submittedName>
        <fullName evidence="2">Uncharacterized protein</fullName>
    </submittedName>
</protein>
<gene>
    <name evidence="2" type="ORF">EJ065_7524</name>
</gene>
<dbReference type="AlphaFoldDB" id="A0A410S4M1"/>
<evidence type="ECO:0000313" key="3">
    <source>
        <dbReference type="Proteomes" id="UP000288758"/>
    </source>
</evidence>
<dbReference type="Proteomes" id="UP000288758">
    <property type="component" value="Chromosome"/>
</dbReference>
<dbReference type="SUPFAM" id="SSF47240">
    <property type="entry name" value="Ferritin-like"/>
    <property type="match status" value="1"/>
</dbReference>
<reference evidence="2 3" key="1">
    <citation type="submission" date="2018-12" db="EMBL/GenBank/DDBJ databases">
        <title>Complete Genome Sequence of the Corallopyronin A producing Myxobacterium Corallococcus coralloides B035.</title>
        <authorList>
            <person name="Bouhired S.M."/>
            <person name="Rupp O."/>
            <person name="Blom J."/>
            <person name="Schaeberle T.F."/>
            <person name="Kehraus S."/>
            <person name="Schiefer A."/>
            <person name="Pfarr K."/>
            <person name="Goesmann A."/>
            <person name="Hoerauf A."/>
            <person name="Koenig G.M."/>
        </authorList>
    </citation>
    <scope>NUCLEOTIDE SEQUENCE [LARGE SCALE GENOMIC DNA]</scope>
    <source>
        <strain evidence="2 3">B035</strain>
    </source>
</reference>
<name>A0A410S4M1_CORCK</name>
<evidence type="ECO:0000256" key="1">
    <source>
        <dbReference type="SAM" id="MobiDB-lite"/>
    </source>
</evidence>
<dbReference type="Gene3D" id="1.20.5.780">
    <property type="entry name" value="Single helix bin"/>
    <property type="match status" value="1"/>
</dbReference>
<proteinExistence type="predicted"/>
<accession>A0A410S4M1</accession>
<feature type="region of interest" description="Disordered" evidence="1">
    <location>
        <begin position="235"/>
        <end position="257"/>
    </location>
</feature>
<dbReference type="RefSeq" id="WP_128800093.1">
    <property type="nucleotide sequence ID" value="NZ_CP034669.1"/>
</dbReference>